<comment type="caution">
    <text evidence="12">The sequence shown here is derived from an EMBL/GenBank/DDBJ whole genome shotgun (WGS) entry which is preliminary data.</text>
</comment>
<dbReference type="GO" id="GO:0005524">
    <property type="term" value="F:ATP binding"/>
    <property type="evidence" value="ECO:0007669"/>
    <property type="project" value="UniProtKB-KW"/>
</dbReference>
<comment type="similarity">
    <text evidence="8 9">Belongs to the glutamine synthetase family.</text>
</comment>
<dbReference type="Gene3D" id="3.30.590.10">
    <property type="entry name" value="Glutamine synthetase/guanido kinase, catalytic domain"/>
    <property type="match status" value="1"/>
</dbReference>
<keyword evidence="6" id="KW-0460">Magnesium</keyword>
<evidence type="ECO:0000256" key="5">
    <source>
        <dbReference type="ARBA" id="ARBA00022840"/>
    </source>
</evidence>
<dbReference type="InterPro" id="IPR014746">
    <property type="entry name" value="Gln_synth/guanido_kin_cat_dom"/>
</dbReference>
<evidence type="ECO:0000256" key="9">
    <source>
        <dbReference type="RuleBase" id="RU000384"/>
    </source>
</evidence>
<evidence type="ECO:0000256" key="4">
    <source>
        <dbReference type="ARBA" id="ARBA00022741"/>
    </source>
</evidence>
<evidence type="ECO:0000256" key="2">
    <source>
        <dbReference type="ARBA" id="ARBA00003117"/>
    </source>
</evidence>
<dbReference type="GO" id="GO:0004356">
    <property type="term" value="F:glutamine synthetase activity"/>
    <property type="evidence" value="ECO:0007669"/>
    <property type="project" value="InterPro"/>
</dbReference>
<name>A0A947D011_9HYPH</name>
<evidence type="ECO:0000259" key="10">
    <source>
        <dbReference type="PROSITE" id="PS51986"/>
    </source>
</evidence>
<comment type="cofactor">
    <cofactor evidence="1">
        <name>Mg(2+)</name>
        <dbReference type="ChEBI" id="CHEBI:18420"/>
    </cofactor>
</comment>
<dbReference type="InterPro" id="IPR008147">
    <property type="entry name" value="Gln_synt_N"/>
</dbReference>
<organism evidence="12 13">
    <name type="scientific">Prosthecodimorpha staleyi</name>
    <dbReference type="NCBI Taxonomy" id="2840188"/>
    <lineage>
        <taxon>Bacteria</taxon>
        <taxon>Pseudomonadati</taxon>
        <taxon>Pseudomonadota</taxon>
        <taxon>Alphaproteobacteria</taxon>
        <taxon>Hyphomicrobiales</taxon>
        <taxon>Ancalomicrobiaceae</taxon>
        <taxon>Prosthecodimorpha</taxon>
    </lineage>
</organism>
<reference evidence="12 13" key="1">
    <citation type="submission" date="2021-06" db="EMBL/GenBank/DDBJ databases">
        <authorList>
            <person name="Grouzdev D.S."/>
            <person name="Koziaeva V."/>
        </authorList>
    </citation>
    <scope>NUCLEOTIDE SEQUENCE [LARGE SCALE GENOMIC DNA]</scope>
    <source>
        <strain evidence="12 13">22</strain>
    </source>
</reference>
<accession>A0A947D011</accession>
<sequence>MGRIEIGPAAGDALDAIESGEVERFLEAHPETEAVEFLVTESNGVLRGKWAPAATIAKAFADGINFPFSMYGLDVWGREVMETGLHVTTGDRDGYCRAVPGSLRPVPWAARPTAQVLLTMHADTGEAFLGDPRHALVRVVERMKAAGYTPCCAVELEFYLLDPKAPPMADGMPAPVYRATAGPTPQNMYAMSDLSDFSSFFSDIWAYGKAQGLPIDTMVSEAAPGQFEVNLKHRADAVAAADDAVMLKRLVCEVARRHGLKATFMPKPFMDVAGSGLHLHVSLLDRFGHNVFSDPMIGERRLGQAIAGLLETMQASTLLFVSSWNGFRRLQPGSYAPTTASWGHNNRSVGVRVPASSDAARRLEHRIAGADANPYLVTAAVLAGMLEGIERELTPPPPVVRNAYEEPVPALPASMAEAITLFERSDFVRRMLGVEYRSLIAHLKRAEAEAFAREITPLERLTYL</sequence>
<gene>
    <name evidence="12" type="ORF">KL771_03180</name>
</gene>
<dbReference type="AlphaFoldDB" id="A0A947D011"/>
<dbReference type="InterPro" id="IPR027303">
    <property type="entry name" value="Gln_synth_gly_rich_site"/>
</dbReference>
<dbReference type="PROSITE" id="PS00181">
    <property type="entry name" value="GLNA_ATP"/>
    <property type="match status" value="1"/>
</dbReference>
<dbReference type="Proteomes" id="UP000766595">
    <property type="component" value="Unassembled WGS sequence"/>
</dbReference>
<dbReference type="SUPFAM" id="SSF55931">
    <property type="entry name" value="Glutamine synthetase/guanido kinase"/>
    <property type="match status" value="1"/>
</dbReference>
<protein>
    <submittedName>
        <fullName evidence="12">Glutamine synthetase family protein</fullName>
    </submittedName>
</protein>
<evidence type="ECO:0000256" key="1">
    <source>
        <dbReference type="ARBA" id="ARBA00001946"/>
    </source>
</evidence>
<evidence type="ECO:0000313" key="12">
    <source>
        <dbReference type="EMBL" id="MBT9288435.1"/>
    </source>
</evidence>
<dbReference type="EMBL" id="JAHHZF010000002">
    <property type="protein sequence ID" value="MBT9288435.1"/>
    <property type="molecule type" value="Genomic_DNA"/>
</dbReference>
<evidence type="ECO:0000256" key="8">
    <source>
        <dbReference type="PROSITE-ProRule" id="PRU01330"/>
    </source>
</evidence>
<proteinExistence type="inferred from homology"/>
<evidence type="ECO:0000259" key="11">
    <source>
        <dbReference type="PROSITE" id="PS51987"/>
    </source>
</evidence>
<evidence type="ECO:0000256" key="6">
    <source>
        <dbReference type="ARBA" id="ARBA00022842"/>
    </source>
</evidence>
<keyword evidence="5" id="KW-0067">ATP-binding</keyword>
<dbReference type="PROSITE" id="PS51987">
    <property type="entry name" value="GS_CATALYTIC"/>
    <property type="match status" value="1"/>
</dbReference>
<keyword evidence="13" id="KW-1185">Reference proteome</keyword>
<dbReference type="GO" id="GO:0006598">
    <property type="term" value="P:polyamine catabolic process"/>
    <property type="evidence" value="ECO:0007669"/>
    <property type="project" value="TreeGrafter"/>
</dbReference>
<feature type="domain" description="GS beta-grasp" evidence="10">
    <location>
        <begin position="33"/>
        <end position="125"/>
    </location>
</feature>
<dbReference type="GO" id="GO:0006542">
    <property type="term" value="P:glutamine biosynthetic process"/>
    <property type="evidence" value="ECO:0007669"/>
    <property type="project" value="InterPro"/>
</dbReference>
<dbReference type="SMART" id="SM01230">
    <property type="entry name" value="Gln-synt_C"/>
    <property type="match status" value="1"/>
</dbReference>
<dbReference type="Pfam" id="PF00120">
    <property type="entry name" value="Gln-synt_C"/>
    <property type="match status" value="1"/>
</dbReference>
<dbReference type="Gene3D" id="3.10.20.70">
    <property type="entry name" value="Glutamine synthetase, N-terminal domain"/>
    <property type="match status" value="1"/>
</dbReference>
<evidence type="ECO:0000313" key="13">
    <source>
        <dbReference type="Proteomes" id="UP000766595"/>
    </source>
</evidence>
<dbReference type="InterPro" id="IPR008146">
    <property type="entry name" value="Gln_synth_cat_dom"/>
</dbReference>
<feature type="domain" description="GS catalytic" evidence="11">
    <location>
        <begin position="132"/>
        <end position="464"/>
    </location>
</feature>
<keyword evidence="4" id="KW-0547">Nucleotide-binding</keyword>
<keyword evidence="7" id="KW-0535">Nitrogen fixation</keyword>
<dbReference type="PROSITE" id="PS51986">
    <property type="entry name" value="GS_BETA_GRASP"/>
    <property type="match status" value="1"/>
</dbReference>
<evidence type="ECO:0000256" key="3">
    <source>
        <dbReference type="ARBA" id="ARBA00022598"/>
    </source>
</evidence>
<dbReference type="PANTHER" id="PTHR43785">
    <property type="entry name" value="GAMMA-GLUTAMYLPUTRESCINE SYNTHETASE"/>
    <property type="match status" value="1"/>
</dbReference>
<dbReference type="InterPro" id="IPR036651">
    <property type="entry name" value="Gln_synt_N_sf"/>
</dbReference>
<dbReference type="RefSeq" id="WP_261967122.1">
    <property type="nucleotide sequence ID" value="NZ_JAHHZF010000002.1"/>
</dbReference>
<dbReference type="PANTHER" id="PTHR43785:SF12">
    <property type="entry name" value="TYPE-1 GLUTAMINE SYNTHETASE 2"/>
    <property type="match status" value="1"/>
</dbReference>
<keyword evidence="3" id="KW-0436">Ligase</keyword>
<evidence type="ECO:0000256" key="7">
    <source>
        <dbReference type="ARBA" id="ARBA00023231"/>
    </source>
</evidence>
<dbReference type="SUPFAM" id="SSF54368">
    <property type="entry name" value="Glutamine synthetase, N-terminal domain"/>
    <property type="match status" value="1"/>
</dbReference>
<comment type="function">
    <text evidence="2">Catalyzes the ATP-dependent biosynthesis of glutamine from glutamate and ammonia.</text>
</comment>